<protein>
    <submittedName>
        <fullName evidence="1">Uncharacterized protein</fullName>
    </submittedName>
</protein>
<accession>A0AAD9Q5B8</accession>
<dbReference type="AlphaFoldDB" id="A0AAD9Q5B8"/>
<gene>
    <name evidence="1" type="ORF">P5673_023869</name>
</gene>
<evidence type="ECO:0000313" key="2">
    <source>
        <dbReference type="Proteomes" id="UP001249851"/>
    </source>
</evidence>
<evidence type="ECO:0000313" key="1">
    <source>
        <dbReference type="EMBL" id="KAK2554635.1"/>
    </source>
</evidence>
<dbReference type="Proteomes" id="UP001249851">
    <property type="component" value="Unassembled WGS sequence"/>
</dbReference>
<reference evidence="1" key="2">
    <citation type="journal article" date="2023" name="Science">
        <title>Genomic signatures of disease resistance in endangered staghorn corals.</title>
        <authorList>
            <person name="Vollmer S.V."/>
            <person name="Selwyn J.D."/>
            <person name="Despard B.A."/>
            <person name="Roesel C.L."/>
        </authorList>
    </citation>
    <scope>NUCLEOTIDE SEQUENCE</scope>
    <source>
        <strain evidence="1">K2</strain>
    </source>
</reference>
<keyword evidence="2" id="KW-1185">Reference proteome</keyword>
<name>A0AAD9Q5B8_ACRCE</name>
<sequence>MQSGVFKHVIRHEKRWQTGRKTDDVFSGGGARSRVRTSSDLLLPRRQFIRILRNQHLQTLLQKILDTSTPRQNCRRKRL</sequence>
<reference evidence="1" key="1">
    <citation type="journal article" date="2023" name="G3 (Bethesda)">
        <title>Whole genome assembly and annotation of the endangered Caribbean coral Acropora cervicornis.</title>
        <authorList>
            <person name="Selwyn J.D."/>
            <person name="Vollmer S.V."/>
        </authorList>
    </citation>
    <scope>NUCLEOTIDE SEQUENCE</scope>
    <source>
        <strain evidence="1">K2</strain>
    </source>
</reference>
<proteinExistence type="predicted"/>
<comment type="caution">
    <text evidence="1">The sequence shown here is derived from an EMBL/GenBank/DDBJ whole genome shotgun (WGS) entry which is preliminary data.</text>
</comment>
<organism evidence="1 2">
    <name type="scientific">Acropora cervicornis</name>
    <name type="common">Staghorn coral</name>
    <dbReference type="NCBI Taxonomy" id="6130"/>
    <lineage>
        <taxon>Eukaryota</taxon>
        <taxon>Metazoa</taxon>
        <taxon>Cnidaria</taxon>
        <taxon>Anthozoa</taxon>
        <taxon>Hexacorallia</taxon>
        <taxon>Scleractinia</taxon>
        <taxon>Astrocoeniina</taxon>
        <taxon>Acroporidae</taxon>
        <taxon>Acropora</taxon>
    </lineage>
</organism>
<dbReference type="EMBL" id="JARQWQ010000068">
    <property type="protein sequence ID" value="KAK2554635.1"/>
    <property type="molecule type" value="Genomic_DNA"/>
</dbReference>